<organism evidence="7 8">
    <name type="scientific">Niabella soli DSM 19437</name>
    <dbReference type="NCBI Taxonomy" id="929713"/>
    <lineage>
        <taxon>Bacteria</taxon>
        <taxon>Pseudomonadati</taxon>
        <taxon>Bacteroidota</taxon>
        <taxon>Chitinophagia</taxon>
        <taxon>Chitinophagales</taxon>
        <taxon>Chitinophagaceae</taxon>
        <taxon>Niabella</taxon>
    </lineage>
</organism>
<dbReference type="KEGG" id="nso:NIASO_14935"/>
<dbReference type="PROSITE" id="PS51687">
    <property type="entry name" value="SAM_MT_RNA_M5U"/>
    <property type="match status" value="1"/>
</dbReference>
<dbReference type="PANTHER" id="PTHR11061">
    <property type="entry name" value="RNA M5U METHYLTRANSFERASE"/>
    <property type="match status" value="1"/>
</dbReference>
<dbReference type="RefSeq" id="WP_025298985.1">
    <property type="nucleotide sequence ID" value="NZ_CP007035.1"/>
</dbReference>
<dbReference type="InterPro" id="IPR012340">
    <property type="entry name" value="NA-bd_OB-fold"/>
</dbReference>
<dbReference type="Gene3D" id="2.40.50.140">
    <property type="entry name" value="Nucleic acid-binding proteins"/>
    <property type="match status" value="1"/>
</dbReference>
<dbReference type="STRING" id="929713.NIASO_14935"/>
<dbReference type="OrthoDB" id="9804590at2"/>
<feature type="binding site" evidence="4">
    <location>
        <position position="337"/>
    </location>
    <ligand>
        <name>S-adenosyl-L-methionine</name>
        <dbReference type="ChEBI" id="CHEBI:59789"/>
    </ligand>
</feature>
<dbReference type="FunFam" id="3.40.50.150:FF:000009">
    <property type="entry name" value="23S rRNA (Uracil(1939)-C(5))-methyltransferase RlmD"/>
    <property type="match status" value="1"/>
</dbReference>
<evidence type="ECO:0000259" key="6">
    <source>
        <dbReference type="PROSITE" id="PS50926"/>
    </source>
</evidence>
<feature type="binding site" evidence="4">
    <location>
        <position position="407"/>
    </location>
    <ligand>
        <name>S-adenosyl-L-methionine</name>
        <dbReference type="ChEBI" id="CHEBI:59789"/>
    </ligand>
</feature>
<feature type="binding site" evidence="4">
    <location>
        <position position="358"/>
    </location>
    <ligand>
        <name>S-adenosyl-L-methionine</name>
        <dbReference type="ChEBI" id="CHEBI:59789"/>
    </ligand>
</feature>
<dbReference type="GO" id="GO:0070475">
    <property type="term" value="P:rRNA base methylation"/>
    <property type="evidence" value="ECO:0007669"/>
    <property type="project" value="TreeGrafter"/>
</dbReference>
<evidence type="ECO:0000256" key="2">
    <source>
        <dbReference type="ARBA" id="ARBA00022679"/>
    </source>
</evidence>
<dbReference type="InterPro" id="IPR029063">
    <property type="entry name" value="SAM-dependent_MTases_sf"/>
</dbReference>
<evidence type="ECO:0000256" key="3">
    <source>
        <dbReference type="ARBA" id="ARBA00022691"/>
    </source>
</evidence>
<keyword evidence="8" id="KW-1185">Reference proteome</keyword>
<dbReference type="EMBL" id="CP007035">
    <property type="protein sequence ID" value="AHF16095.1"/>
    <property type="molecule type" value="Genomic_DNA"/>
</dbReference>
<evidence type="ECO:0000256" key="4">
    <source>
        <dbReference type="PROSITE-ProRule" id="PRU01024"/>
    </source>
</evidence>
<dbReference type="HOGENOM" id="CLU_014689_7_2_10"/>
<dbReference type="PANTHER" id="PTHR11061:SF30">
    <property type="entry name" value="TRNA (URACIL(54)-C(5))-METHYLTRANSFERASE"/>
    <property type="match status" value="1"/>
</dbReference>
<dbReference type="eggNOG" id="COG2265">
    <property type="taxonomic scope" value="Bacteria"/>
</dbReference>
<dbReference type="SUPFAM" id="SSF53335">
    <property type="entry name" value="S-adenosyl-L-methionine-dependent methyltransferases"/>
    <property type="match status" value="1"/>
</dbReference>
<dbReference type="PROSITE" id="PS01230">
    <property type="entry name" value="TRMA_1"/>
    <property type="match status" value="1"/>
</dbReference>
<sequence>MARKKKQNIILENILIEDYAAEGKSIARVDGKVVFVEQVVPGDVVDVRLGKNKKDWAEGVPIAFKAYSKERLTPFCSHFGVCGGCQWQMLPYQKQLQYKHQQVKDNLQRIGKIALPEIPPILGAAADKGYRNKIEYTFGTELFLPKEQFNQLKEQGVNPYEFGRQPVAGFHAKGFWDKIVDLQTCYLQQEPTNAIRLAIKDFAKVHDYSFYDLRQHTGFLRTLQLRLCETGELMVNVVLGEDDEEKRLGLLEHLLKQFPQITTLLYTINTKRNDSLHDLDPIAYKGKGYVVEKLEDYSFKIGPKSFFQTNTRQAEQLYRVTRDFAELSGSETLYDLYCGTGSIGIFCSKQAGTIIGVEMIDAAIEDAKENAALNSLEKTHFYAGDVIDICNDAFFEQHGRPDVIVTDPPRAGMHEKLVRKINEMAAPTVVYVSCNPATQARDLALLDEKYQVTKVQPVDMFPHTLHIENVVQLKLREEAIKTQPTV</sequence>
<feature type="active site" evidence="5">
    <location>
        <position position="434"/>
    </location>
</feature>
<dbReference type="GO" id="GO:0070041">
    <property type="term" value="F:rRNA (uridine-C5-)-methyltransferase activity"/>
    <property type="evidence" value="ECO:0007669"/>
    <property type="project" value="TreeGrafter"/>
</dbReference>
<reference evidence="7 8" key="1">
    <citation type="submission" date="2013-12" db="EMBL/GenBank/DDBJ databases">
        <authorList>
            <consortium name="DOE Joint Genome Institute"/>
            <person name="Eisen J."/>
            <person name="Huntemann M."/>
            <person name="Han J."/>
            <person name="Chen A."/>
            <person name="Kyrpides N."/>
            <person name="Mavromatis K."/>
            <person name="Markowitz V."/>
            <person name="Palaniappan K."/>
            <person name="Ivanova N."/>
            <person name="Schaumberg A."/>
            <person name="Pati A."/>
            <person name="Liolios K."/>
            <person name="Nordberg H.P."/>
            <person name="Cantor M.N."/>
            <person name="Hua S.X."/>
            <person name="Woyke T."/>
        </authorList>
    </citation>
    <scope>NUCLEOTIDE SEQUENCE [LARGE SCALE GENOMIC DNA]</scope>
    <source>
        <strain evidence="8">DSM 19437</strain>
    </source>
</reference>
<evidence type="ECO:0000256" key="5">
    <source>
        <dbReference type="PROSITE-ProRule" id="PRU10015"/>
    </source>
</evidence>
<evidence type="ECO:0000256" key="1">
    <source>
        <dbReference type="ARBA" id="ARBA00022603"/>
    </source>
</evidence>
<name>W0EZ62_9BACT</name>
<gene>
    <name evidence="7" type="ORF">NIASO_14935</name>
</gene>
<accession>W0EZ62</accession>
<evidence type="ECO:0000313" key="7">
    <source>
        <dbReference type="EMBL" id="AHF16095.1"/>
    </source>
</evidence>
<protein>
    <submittedName>
        <fullName evidence="7">RNA methyltransferase</fullName>
    </submittedName>
</protein>
<dbReference type="Gene3D" id="3.40.50.150">
    <property type="entry name" value="Vaccinia Virus protein VP39"/>
    <property type="match status" value="1"/>
</dbReference>
<feature type="binding site" evidence="4">
    <location>
        <position position="308"/>
    </location>
    <ligand>
        <name>S-adenosyl-L-methionine</name>
        <dbReference type="ChEBI" id="CHEBI:59789"/>
    </ligand>
</feature>
<comment type="similarity">
    <text evidence="4">Belongs to the class I-like SAM-binding methyltransferase superfamily. RNA M5U methyltransferase family.</text>
</comment>
<dbReference type="InterPro" id="IPR002792">
    <property type="entry name" value="TRAM_dom"/>
</dbReference>
<dbReference type="InterPro" id="IPR010280">
    <property type="entry name" value="U5_MeTrfase_fam"/>
</dbReference>
<dbReference type="InterPro" id="IPR030391">
    <property type="entry name" value="MeTrfase_TrmA_CS"/>
</dbReference>
<dbReference type="PROSITE" id="PS01231">
    <property type="entry name" value="TRMA_2"/>
    <property type="match status" value="1"/>
</dbReference>
<dbReference type="InterPro" id="IPR030390">
    <property type="entry name" value="MeTrfase_TrmA_AS"/>
</dbReference>
<dbReference type="Proteomes" id="UP000003586">
    <property type="component" value="Chromosome"/>
</dbReference>
<feature type="active site" description="Nucleophile" evidence="4">
    <location>
        <position position="434"/>
    </location>
</feature>
<proteinExistence type="inferred from homology"/>
<dbReference type="PROSITE" id="PS50926">
    <property type="entry name" value="TRAM"/>
    <property type="match status" value="1"/>
</dbReference>
<dbReference type="CDD" id="cd02440">
    <property type="entry name" value="AdoMet_MTases"/>
    <property type="match status" value="1"/>
</dbReference>
<evidence type="ECO:0000313" key="8">
    <source>
        <dbReference type="Proteomes" id="UP000003586"/>
    </source>
</evidence>
<dbReference type="Pfam" id="PF01938">
    <property type="entry name" value="TRAM"/>
    <property type="match status" value="1"/>
</dbReference>
<feature type="domain" description="TRAM" evidence="6">
    <location>
        <begin position="4"/>
        <end position="63"/>
    </location>
</feature>
<dbReference type="Pfam" id="PF05958">
    <property type="entry name" value="tRNA_U5-meth_tr"/>
    <property type="match status" value="1"/>
</dbReference>
<keyword evidence="1 4" id="KW-0489">Methyltransferase</keyword>
<dbReference type="AlphaFoldDB" id="W0EZ62"/>
<keyword evidence="3 4" id="KW-0949">S-adenosyl-L-methionine</keyword>
<keyword evidence="2 4" id="KW-0808">Transferase</keyword>
<dbReference type="Gene3D" id="2.40.50.1070">
    <property type="match status" value="1"/>
</dbReference>
<dbReference type="NCBIfam" id="TIGR00479">
    <property type="entry name" value="rumA"/>
    <property type="match status" value="1"/>
</dbReference>
<dbReference type="SUPFAM" id="SSF50249">
    <property type="entry name" value="Nucleic acid-binding proteins"/>
    <property type="match status" value="1"/>
</dbReference>